<sequence length="109" mass="12577">MDLRLARKIAGLTQDDCATLMNRSRKYILRLEKGARHPSLDDLLMLSVIYNRTFEAFFAERLASARATVRAGLPQLPDKVSDQVNFQKRRYTLERIEDDLLNEAGTYDD</sequence>
<dbReference type="KEGG" id="gce:KYE46_08040"/>
<feature type="domain" description="HTH cro/C1-type" evidence="1">
    <location>
        <begin position="3"/>
        <end position="57"/>
    </location>
</feature>
<proteinExistence type="predicted"/>
<accession>A0A8F6TYQ0</accession>
<evidence type="ECO:0000259" key="1">
    <source>
        <dbReference type="PROSITE" id="PS50943"/>
    </source>
</evidence>
<protein>
    <submittedName>
        <fullName evidence="2">Helix-turn-helix domain-containing protein</fullName>
    </submittedName>
</protein>
<dbReference type="CDD" id="cd00093">
    <property type="entry name" value="HTH_XRE"/>
    <property type="match status" value="1"/>
</dbReference>
<name>A0A8F6TYQ0_9RHOB</name>
<evidence type="ECO:0000313" key="3">
    <source>
        <dbReference type="Proteomes" id="UP000825009"/>
    </source>
</evidence>
<dbReference type="Proteomes" id="UP000825009">
    <property type="component" value="Chromosome"/>
</dbReference>
<dbReference type="Pfam" id="PF01381">
    <property type="entry name" value="HTH_3"/>
    <property type="match status" value="1"/>
</dbReference>
<organism evidence="2 3">
    <name type="scientific">Gymnodinialimonas ceratoperidinii</name>
    <dbReference type="NCBI Taxonomy" id="2856823"/>
    <lineage>
        <taxon>Bacteria</taxon>
        <taxon>Pseudomonadati</taxon>
        <taxon>Pseudomonadota</taxon>
        <taxon>Alphaproteobacteria</taxon>
        <taxon>Rhodobacterales</taxon>
        <taxon>Paracoccaceae</taxon>
        <taxon>Gymnodinialimonas</taxon>
    </lineage>
</organism>
<dbReference type="EMBL" id="CP079194">
    <property type="protein sequence ID" value="QXT41145.1"/>
    <property type="molecule type" value="Genomic_DNA"/>
</dbReference>
<reference evidence="2 3" key="1">
    <citation type="submission" date="2021-07" db="EMBL/GenBank/DDBJ databases">
        <title>A novel Jannaschia species isolated from marine dinoflagellate Ceratoperidinium margalefii.</title>
        <authorList>
            <person name="Jiang Y."/>
            <person name="Li Z."/>
        </authorList>
    </citation>
    <scope>NUCLEOTIDE SEQUENCE [LARGE SCALE GENOMIC DNA]</scope>
    <source>
        <strain evidence="2 3">J12C1-MA-4</strain>
    </source>
</reference>
<dbReference type="SMART" id="SM00530">
    <property type="entry name" value="HTH_XRE"/>
    <property type="match status" value="1"/>
</dbReference>
<gene>
    <name evidence="2" type="ORF">KYE46_08040</name>
</gene>
<dbReference type="AlphaFoldDB" id="A0A8F6TYQ0"/>
<keyword evidence="3" id="KW-1185">Reference proteome</keyword>
<dbReference type="InterPro" id="IPR001387">
    <property type="entry name" value="Cro/C1-type_HTH"/>
</dbReference>
<dbReference type="RefSeq" id="WP_219004800.1">
    <property type="nucleotide sequence ID" value="NZ_CP079194.1"/>
</dbReference>
<dbReference type="PROSITE" id="PS50943">
    <property type="entry name" value="HTH_CROC1"/>
    <property type="match status" value="1"/>
</dbReference>
<evidence type="ECO:0000313" key="2">
    <source>
        <dbReference type="EMBL" id="QXT41145.1"/>
    </source>
</evidence>